<organism evidence="1 2">
    <name type="scientific">Fragilariopsis cylindrus CCMP1102</name>
    <dbReference type="NCBI Taxonomy" id="635003"/>
    <lineage>
        <taxon>Eukaryota</taxon>
        <taxon>Sar</taxon>
        <taxon>Stramenopiles</taxon>
        <taxon>Ochrophyta</taxon>
        <taxon>Bacillariophyta</taxon>
        <taxon>Bacillariophyceae</taxon>
        <taxon>Bacillariophycidae</taxon>
        <taxon>Bacillariales</taxon>
        <taxon>Bacillariaceae</taxon>
        <taxon>Fragilariopsis</taxon>
    </lineage>
</organism>
<sequence>MNINVTDEDIQAIEDVARATVRWPDRRRWDSSEKDARFKSLFGASSLIIAEIWYRIEETVSLEDTNAERKHLLWALVFLKVYATEEIHCAIVGWPSAETFRKYSWYFIKKIFDLEDEVIVWHSRFDGQPDLEDLEHDCMISVDCLDCPCSEKFPASPDMFSSKFNGPGIKYEVGCCIKTGFIVWINGPFPAGNSEKTIFREGLLTKLEDWELVECDTGLRGVEHARIPEHGLTDGERKQKSQIRGRHENVNGKLKVYNVLGAYFHHHSGRDREVMFEKHAICFGAVSVITQLKLFTGDDVLYDVEYDVHYS</sequence>
<accession>A0A1E7FQG8</accession>
<evidence type="ECO:0000313" key="2">
    <source>
        <dbReference type="Proteomes" id="UP000095751"/>
    </source>
</evidence>
<dbReference type="Proteomes" id="UP000095751">
    <property type="component" value="Unassembled WGS sequence"/>
</dbReference>
<keyword evidence="2" id="KW-1185">Reference proteome</keyword>
<dbReference type="KEGG" id="fcy:FRACYDRAFT_234012"/>
<evidence type="ECO:0000313" key="1">
    <source>
        <dbReference type="EMBL" id="OEU20419.1"/>
    </source>
</evidence>
<protein>
    <recommendedName>
        <fullName evidence="3">DDE Tnp4 domain-containing protein</fullName>
    </recommendedName>
</protein>
<dbReference type="InParanoid" id="A0A1E7FQG8"/>
<name>A0A1E7FQG8_9STRA</name>
<gene>
    <name evidence="1" type="ORF">FRACYDRAFT_234012</name>
</gene>
<dbReference type="OrthoDB" id="38519at2759"/>
<proteinExistence type="predicted"/>
<dbReference type="EMBL" id="KV784354">
    <property type="protein sequence ID" value="OEU20419.1"/>
    <property type="molecule type" value="Genomic_DNA"/>
</dbReference>
<reference evidence="1 2" key="1">
    <citation type="submission" date="2016-09" db="EMBL/GenBank/DDBJ databases">
        <title>Extensive genetic diversity and differential bi-allelic expression allows diatom success in the polar Southern Ocean.</title>
        <authorList>
            <consortium name="DOE Joint Genome Institute"/>
            <person name="Mock T."/>
            <person name="Otillar R.P."/>
            <person name="Strauss J."/>
            <person name="Dupont C."/>
            <person name="Frickenhaus S."/>
            <person name="Maumus F."/>
            <person name="Mcmullan M."/>
            <person name="Sanges R."/>
            <person name="Schmutz J."/>
            <person name="Toseland A."/>
            <person name="Valas R."/>
            <person name="Veluchamy A."/>
            <person name="Ward B.J."/>
            <person name="Allen A."/>
            <person name="Barry K."/>
            <person name="Falciatore A."/>
            <person name="Ferrante M."/>
            <person name="Fortunato A.E."/>
            <person name="Gloeckner G."/>
            <person name="Gruber A."/>
            <person name="Hipkin R."/>
            <person name="Janech M."/>
            <person name="Kroth P."/>
            <person name="Leese F."/>
            <person name="Lindquist E."/>
            <person name="Lyon B.R."/>
            <person name="Martin J."/>
            <person name="Mayer C."/>
            <person name="Parker M."/>
            <person name="Quesneville H."/>
            <person name="Raymond J."/>
            <person name="Uhlig C."/>
            <person name="Valentin K.U."/>
            <person name="Worden A.Z."/>
            <person name="Armbrust E.V."/>
            <person name="Bowler C."/>
            <person name="Green B."/>
            <person name="Moulton V."/>
            <person name="Van Oosterhout C."/>
            <person name="Grigoriev I."/>
        </authorList>
    </citation>
    <scope>NUCLEOTIDE SEQUENCE [LARGE SCALE GENOMIC DNA]</scope>
    <source>
        <strain evidence="1 2">CCMP1102</strain>
    </source>
</reference>
<dbReference type="AlphaFoldDB" id="A0A1E7FQG8"/>
<evidence type="ECO:0008006" key="3">
    <source>
        <dbReference type="Google" id="ProtNLM"/>
    </source>
</evidence>